<reference evidence="9 10" key="1">
    <citation type="journal article" date="2011" name="J. Bacteriol.">
        <title>Genome sequence of Salinisphaera shabanensis, a gammaproteobacterium from the harsh, variable environment of the brine-seawater interface of the Shaban Deep in the Red Sea.</title>
        <authorList>
            <person name="Antunes A."/>
            <person name="Alam I."/>
            <person name="Bajic V.B."/>
            <person name="Stingl U."/>
        </authorList>
    </citation>
    <scope>NUCLEOTIDE SEQUENCE [LARGE SCALE GENOMIC DNA]</scope>
    <source>
        <strain evidence="9 10">E1L3A</strain>
    </source>
</reference>
<evidence type="ECO:0000256" key="7">
    <source>
        <dbReference type="SAM" id="Phobius"/>
    </source>
</evidence>
<comment type="caution">
    <text evidence="9">The sequence shown here is derived from an EMBL/GenBank/DDBJ whole genome shotgun (WGS) entry which is preliminary data.</text>
</comment>
<evidence type="ECO:0000256" key="3">
    <source>
        <dbReference type="ARBA" id="ARBA00022475"/>
    </source>
</evidence>
<dbReference type="RefSeq" id="WP_006912107.1">
    <property type="nucleotide sequence ID" value="NZ_AFNV02000019.1"/>
</dbReference>
<keyword evidence="4 7" id="KW-0812">Transmembrane</keyword>
<dbReference type="Proteomes" id="UP000006242">
    <property type="component" value="Unassembled WGS sequence"/>
</dbReference>
<feature type="domain" description="YetF C-terminal" evidence="8">
    <location>
        <begin position="92"/>
        <end position="160"/>
    </location>
</feature>
<evidence type="ECO:0000259" key="8">
    <source>
        <dbReference type="Pfam" id="PF04239"/>
    </source>
</evidence>
<dbReference type="PANTHER" id="PTHR34582">
    <property type="entry name" value="UPF0702 TRANSMEMBRANE PROTEIN YCAP"/>
    <property type="match status" value="1"/>
</dbReference>
<dbReference type="GO" id="GO:0005886">
    <property type="term" value="C:plasma membrane"/>
    <property type="evidence" value="ECO:0007669"/>
    <property type="project" value="UniProtKB-SubCell"/>
</dbReference>
<accession>U2EJE0</accession>
<dbReference type="STRING" id="1033802.SSPSH_002713"/>
<evidence type="ECO:0000256" key="5">
    <source>
        <dbReference type="ARBA" id="ARBA00022989"/>
    </source>
</evidence>
<evidence type="ECO:0000256" key="4">
    <source>
        <dbReference type="ARBA" id="ARBA00022692"/>
    </source>
</evidence>
<comment type="subcellular location">
    <subcellularLocation>
        <location evidence="1">Cell membrane</location>
        <topology evidence="1">Multi-pass membrane protein</topology>
    </subcellularLocation>
</comment>
<keyword evidence="10" id="KW-1185">Reference proteome</keyword>
<evidence type="ECO:0000256" key="6">
    <source>
        <dbReference type="ARBA" id="ARBA00023136"/>
    </source>
</evidence>
<dbReference type="InterPro" id="IPR023090">
    <property type="entry name" value="UPF0702_alpha/beta_dom_sf"/>
</dbReference>
<sequence>MNWQWLNTSGTTLFMVLISGIGIYISLLALTRLAGLRSFSKMSSFDFATTVAFGSIIASTLLSKNPPLASAAFGLAVLYGLQYAVSRARQASTAIQRLVDNEPLLLMAGREILYDNLKKARVTEDDLRSKLRLAGVTDREQVLAVVFETTGDCSVLARGERLDPWLLSQVRDAERLGRLTSANDSSSSRS</sequence>
<keyword evidence="5 7" id="KW-1133">Transmembrane helix</keyword>
<dbReference type="eggNOG" id="COG2323">
    <property type="taxonomic scope" value="Bacteria"/>
</dbReference>
<organism evidence="9 10">
    <name type="scientific">Salinisphaera shabanensis E1L3A</name>
    <dbReference type="NCBI Taxonomy" id="1033802"/>
    <lineage>
        <taxon>Bacteria</taxon>
        <taxon>Pseudomonadati</taxon>
        <taxon>Pseudomonadota</taxon>
        <taxon>Gammaproteobacteria</taxon>
        <taxon>Salinisphaerales</taxon>
        <taxon>Salinisphaeraceae</taxon>
        <taxon>Salinisphaera</taxon>
    </lineage>
</organism>
<keyword evidence="3" id="KW-1003">Cell membrane</keyword>
<dbReference type="InterPro" id="IPR007353">
    <property type="entry name" value="DUF421"/>
</dbReference>
<dbReference type="Gene3D" id="3.30.240.20">
    <property type="entry name" value="bsu07140 like domains"/>
    <property type="match status" value="1"/>
</dbReference>
<proteinExistence type="inferred from homology"/>
<protein>
    <recommendedName>
        <fullName evidence="8">YetF C-terminal domain-containing protein</fullName>
    </recommendedName>
</protein>
<dbReference type="EMBL" id="AFNV02000019">
    <property type="protein sequence ID" value="ERJ18432.1"/>
    <property type="molecule type" value="Genomic_DNA"/>
</dbReference>
<name>U2EJE0_9GAMM</name>
<evidence type="ECO:0000313" key="10">
    <source>
        <dbReference type="Proteomes" id="UP000006242"/>
    </source>
</evidence>
<gene>
    <name evidence="9" type="ORF">SSPSH_002713</name>
</gene>
<evidence type="ECO:0000256" key="1">
    <source>
        <dbReference type="ARBA" id="ARBA00004651"/>
    </source>
</evidence>
<feature type="transmembrane region" description="Helical" evidence="7">
    <location>
        <begin position="12"/>
        <end position="33"/>
    </location>
</feature>
<dbReference type="AlphaFoldDB" id="U2EJE0"/>
<comment type="similarity">
    <text evidence="2">Belongs to the UPF0702 family.</text>
</comment>
<evidence type="ECO:0000313" key="9">
    <source>
        <dbReference type="EMBL" id="ERJ18432.1"/>
    </source>
</evidence>
<keyword evidence="6 7" id="KW-0472">Membrane</keyword>
<dbReference type="Pfam" id="PF04239">
    <property type="entry name" value="DUF421"/>
    <property type="match status" value="1"/>
</dbReference>
<evidence type="ECO:0000256" key="2">
    <source>
        <dbReference type="ARBA" id="ARBA00006448"/>
    </source>
</evidence>
<dbReference type="OrthoDB" id="9793799at2"/>
<dbReference type="PANTHER" id="PTHR34582:SF6">
    <property type="entry name" value="UPF0702 TRANSMEMBRANE PROTEIN YCAP"/>
    <property type="match status" value="1"/>
</dbReference>
<reference evidence="9 10" key="2">
    <citation type="journal article" date="2013" name="PLoS ONE">
        <title>INDIGO - INtegrated Data Warehouse of MIcrobial GenOmes with Examples from the Red Sea Extremophiles.</title>
        <authorList>
            <person name="Alam I."/>
            <person name="Antunes A."/>
            <person name="Kamau A.A."/>
            <person name="Ba Alawi W."/>
            <person name="Kalkatawi M."/>
            <person name="Stingl U."/>
            <person name="Bajic V.B."/>
        </authorList>
    </citation>
    <scope>NUCLEOTIDE SEQUENCE [LARGE SCALE GENOMIC DNA]</scope>
    <source>
        <strain evidence="9 10">E1L3A</strain>
    </source>
</reference>